<dbReference type="GO" id="GO:0016787">
    <property type="term" value="F:hydrolase activity"/>
    <property type="evidence" value="ECO:0007669"/>
    <property type="project" value="UniProtKB-UniRule"/>
</dbReference>
<dbReference type="InterPro" id="IPR014016">
    <property type="entry name" value="UvrD-like_ATP-bd"/>
</dbReference>
<feature type="domain" description="UvrD-like helicase ATP-binding" evidence="6">
    <location>
        <begin position="208"/>
        <end position="550"/>
    </location>
</feature>
<evidence type="ECO:0000256" key="3">
    <source>
        <dbReference type="ARBA" id="ARBA00022806"/>
    </source>
</evidence>
<evidence type="ECO:0000256" key="2">
    <source>
        <dbReference type="ARBA" id="ARBA00022801"/>
    </source>
</evidence>
<keyword evidence="4 5" id="KW-0067">ATP-binding</keyword>
<name>A0A8J3QGF5_9ACTN</name>
<dbReference type="GO" id="GO:0000725">
    <property type="term" value="P:recombinational repair"/>
    <property type="evidence" value="ECO:0007669"/>
    <property type="project" value="TreeGrafter"/>
</dbReference>
<dbReference type="EMBL" id="BONY01000064">
    <property type="protein sequence ID" value="GIH09245.1"/>
    <property type="molecule type" value="Genomic_DNA"/>
</dbReference>
<evidence type="ECO:0000313" key="7">
    <source>
        <dbReference type="EMBL" id="GIH09245.1"/>
    </source>
</evidence>
<dbReference type="GO" id="GO:0005829">
    <property type="term" value="C:cytosol"/>
    <property type="evidence" value="ECO:0007669"/>
    <property type="project" value="TreeGrafter"/>
</dbReference>
<evidence type="ECO:0000256" key="1">
    <source>
        <dbReference type="ARBA" id="ARBA00022741"/>
    </source>
</evidence>
<dbReference type="Pfam" id="PF00580">
    <property type="entry name" value="UvrD-helicase"/>
    <property type="match status" value="1"/>
</dbReference>
<dbReference type="PANTHER" id="PTHR11070">
    <property type="entry name" value="UVRD / RECB / PCRA DNA HELICASE FAMILY MEMBER"/>
    <property type="match status" value="1"/>
</dbReference>
<dbReference type="PROSITE" id="PS51198">
    <property type="entry name" value="UVRD_HELICASE_ATP_BIND"/>
    <property type="match status" value="1"/>
</dbReference>
<dbReference type="InterPro" id="IPR027417">
    <property type="entry name" value="P-loop_NTPase"/>
</dbReference>
<gene>
    <name evidence="7" type="ORF">Rhe02_73120</name>
</gene>
<dbReference type="GO" id="GO:0043138">
    <property type="term" value="F:3'-5' DNA helicase activity"/>
    <property type="evidence" value="ECO:0007669"/>
    <property type="project" value="TreeGrafter"/>
</dbReference>
<evidence type="ECO:0000259" key="6">
    <source>
        <dbReference type="PROSITE" id="PS51198"/>
    </source>
</evidence>
<keyword evidence="8" id="KW-1185">Reference proteome</keyword>
<feature type="binding site" evidence="5">
    <location>
        <begin position="229"/>
        <end position="236"/>
    </location>
    <ligand>
        <name>ATP</name>
        <dbReference type="ChEBI" id="CHEBI:30616"/>
    </ligand>
</feature>
<dbReference type="RefSeq" id="WP_203912982.1">
    <property type="nucleotide sequence ID" value="NZ_BONY01000064.1"/>
</dbReference>
<dbReference type="AlphaFoldDB" id="A0A8J3QGF5"/>
<evidence type="ECO:0000256" key="5">
    <source>
        <dbReference type="PROSITE-ProRule" id="PRU00560"/>
    </source>
</evidence>
<keyword evidence="3 5" id="KW-0347">Helicase</keyword>
<dbReference type="PANTHER" id="PTHR11070:SF45">
    <property type="entry name" value="DNA 3'-5' HELICASE"/>
    <property type="match status" value="1"/>
</dbReference>
<comment type="caution">
    <text evidence="7">The sequence shown here is derived from an EMBL/GenBank/DDBJ whole genome shotgun (WGS) entry which is preliminary data.</text>
</comment>
<dbReference type="SUPFAM" id="SSF52540">
    <property type="entry name" value="P-loop containing nucleoside triphosphate hydrolases"/>
    <property type="match status" value="1"/>
</dbReference>
<dbReference type="Gene3D" id="3.40.50.300">
    <property type="entry name" value="P-loop containing nucleotide triphosphate hydrolases"/>
    <property type="match status" value="2"/>
</dbReference>
<keyword evidence="2 5" id="KW-0378">Hydrolase</keyword>
<reference evidence="7" key="1">
    <citation type="submission" date="2021-01" db="EMBL/GenBank/DDBJ databases">
        <title>Whole genome shotgun sequence of Rhizocola hellebori NBRC 109834.</title>
        <authorList>
            <person name="Komaki H."/>
            <person name="Tamura T."/>
        </authorList>
    </citation>
    <scope>NUCLEOTIDE SEQUENCE</scope>
    <source>
        <strain evidence="7">NBRC 109834</strain>
    </source>
</reference>
<evidence type="ECO:0000256" key="4">
    <source>
        <dbReference type="ARBA" id="ARBA00022840"/>
    </source>
</evidence>
<evidence type="ECO:0000313" key="8">
    <source>
        <dbReference type="Proteomes" id="UP000612899"/>
    </source>
</evidence>
<organism evidence="7 8">
    <name type="scientific">Rhizocola hellebori</name>
    <dbReference type="NCBI Taxonomy" id="1392758"/>
    <lineage>
        <taxon>Bacteria</taxon>
        <taxon>Bacillati</taxon>
        <taxon>Actinomycetota</taxon>
        <taxon>Actinomycetes</taxon>
        <taxon>Micromonosporales</taxon>
        <taxon>Micromonosporaceae</taxon>
        <taxon>Rhizocola</taxon>
    </lineage>
</organism>
<protein>
    <recommendedName>
        <fullName evidence="6">UvrD-like helicase ATP-binding domain-containing protein</fullName>
    </recommendedName>
</protein>
<sequence>MQSLRSYLEIGRTVGFEPFEEGAEYGPDLIAMAVETDVFLFHRNDDVNSRLIMVDGDSWSSVTSMCPNGQEDLLKRVDRAAWEIAHPPVSLPWNWSKYSFESLIAFFALPRYLNSDSMRWIAEAMPNGDACFWRLTHRGNELRLEDFHPRKHLAEAVRQRYTASLSAAAAQFPPELDAAEQLLQPTVDLGVIGFASVIGTHTYSMWLPKLTAAQRKVLDTTTTPIKIRGAAGTGKTLVMMLKVLQELYRDIDRKTSSVEGGMAHDEEKFKILFVTHSSSLATEVNQALDRLDERGVVSRHVDVVPFTFLRTLLQGEQSHGAEVFGEDSLDGKQRQLELISKAIDEVTATTWSTYEDNVSAWVRQSALADRRSDQRKSLCWSLMREFVEVIDANRLKPGVNSLRRYINLPRAEWMVNLKKQGDREFAFGIYRNYVEHLVQRNQLTIDQAMSDFLLFLESYLWNLRRKLEGYDFLFVDEFHLFNDVERLVLHLLTREPDEYPKIILATDPYQSPFAYVTGLRENELSHAVRDFIGAPQHLQLIDLRTNYRFAPMILNFVRHAHNRVPNIVDMGHDWQYEAITSDAASGGNMPVVCFSPEDSVITRALEYADSVARKVKGDSRVAVVCVTNSDLAAVVEPLRTGRGLKSRFEIVESRDDFYQLSISRRAVVVTAGPYAAGLQFSDVVVVFTAEGQAEFGGQGTSAKRAAITYLYLAITRAQTNLRIFSTSGENDLNDVLRTAVEDGVLQSS</sequence>
<keyword evidence="1 5" id="KW-0547">Nucleotide-binding</keyword>
<dbReference type="GO" id="GO:0003677">
    <property type="term" value="F:DNA binding"/>
    <property type="evidence" value="ECO:0007669"/>
    <property type="project" value="InterPro"/>
</dbReference>
<proteinExistence type="predicted"/>
<dbReference type="Proteomes" id="UP000612899">
    <property type="component" value="Unassembled WGS sequence"/>
</dbReference>
<dbReference type="InterPro" id="IPR000212">
    <property type="entry name" value="DNA_helicase_UvrD/REP"/>
</dbReference>
<dbReference type="GO" id="GO:0005524">
    <property type="term" value="F:ATP binding"/>
    <property type="evidence" value="ECO:0007669"/>
    <property type="project" value="UniProtKB-UniRule"/>
</dbReference>
<accession>A0A8J3QGF5</accession>